<evidence type="ECO:0000313" key="2">
    <source>
        <dbReference type="Proteomes" id="UP000650833"/>
    </source>
</evidence>
<comment type="caution">
    <text evidence="1">The sequence shown here is derived from an EMBL/GenBank/DDBJ whole genome shotgun (WGS) entry which is preliminary data.</text>
</comment>
<sequence length="125" mass="14347">MSSLLRADMEIYGIRIFAIEKLFMNKPGDSMDKFGVPITGRYIIDGDLYAVSDVEDILYSVVLVNYKDGKEGIYKVIWPYAIFSEKLDKRAPRKLNDILDSSIHQCSSLSCLSYRSRSFGYFFLC</sequence>
<keyword evidence="2" id="KW-1185">Reference proteome</keyword>
<dbReference type="AlphaFoldDB" id="A0A8H7V8X1"/>
<name>A0A8H7V8X1_9FUNG</name>
<dbReference type="EMBL" id="JAEPRC010000063">
    <property type="protein sequence ID" value="KAG2211565.1"/>
    <property type="molecule type" value="Genomic_DNA"/>
</dbReference>
<protein>
    <submittedName>
        <fullName evidence="1">Uncharacterized protein</fullName>
    </submittedName>
</protein>
<proteinExistence type="predicted"/>
<accession>A0A8H7V8X1</accession>
<evidence type="ECO:0000313" key="1">
    <source>
        <dbReference type="EMBL" id="KAG2211565.1"/>
    </source>
</evidence>
<gene>
    <name evidence="1" type="ORF">INT46_006581</name>
</gene>
<reference evidence="1" key="1">
    <citation type="submission" date="2020-12" db="EMBL/GenBank/DDBJ databases">
        <title>Metabolic potential, ecology and presence of endohyphal bacteria is reflected in genomic diversity of Mucoromycotina.</title>
        <authorList>
            <person name="Muszewska A."/>
            <person name="Okrasinska A."/>
            <person name="Steczkiewicz K."/>
            <person name="Drgas O."/>
            <person name="Orlowska M."/>
            <person name="Perlinska-Lenart U."/>
            <person name="Aleksandrzak-Piekarczyk T."/>
            <person name="Szatraj K."/>
            <person name="Zielenkiewicz U."/>
            <person name="Pilsyk S."/>
            <person name="Malc E."/>
            <person name="Mieczkowski P."/>
            <person name="Kruszewska J.S."/>
            <person name="Biernat P."/>
            <person name="Pawlowska J."/>
        </authorList>
    </citation>
    <scope>NUCLEOTIDE SEQUENCE</scope>
    <source>
        <strain evidence="1">CBS 226.32</strain>
    </source>
</reference>
<organism evidence="1 2">
    <name type="scientific">Mucor plumbeus</name>
    <dbReference type="NCBI Taxonomy" id="97098"/>
    <lineage>
        <taxon>Eukaryota</taxon>
        <taxon>Fungi</taxon>
        <taxon>Fungi incertae sedis</taxon>
        <taxon>Mucoromycota</taxon>
        <taxon>Mucoromycotina</taxon>
        <taxon>Mucoromycetes</taxon>
        <taxon>Mucorales</taxon>
        <taxon>Mucorineae</taxon>
        <taxon>Mucoraceae</taxon>
        <taxon>Mucor</taxon>
    </lineage>
</organism>
<dbReference type="Proteomes" id="UP000650833">
    <property type="component" value="Unassembled WGS sequence"/>
</dbReference>